<keyword evidence="1" id="KW-0732">Signal</keyword>
<keyword evidence="3" id="KW-1185">Reference proteome</keyword>
<gene>
    <name evidence="2" type="ORF">E2F46_16220</name>
</gene>
<dbReference type="RefSeq" id="WP_133323629.1">
    <property type="nucleotide sequence ID" value="NZ_SMTF01000020.1"/>
</dbReference>
<comment type="caution">
    <text evidence="2">The sequence shown here is derived from an EMBL/GenBank/DDBJ whole genome shotgun (WGS) entry which is preliminary data.</text>
</comment>
<evidence type="ECO:0000256" key="1">
    <source>
        <dbReference type="SAM" id="SignalP"/>
    </source>
</evidence>
<protein>
    <recommendedName>
        <fullName evidence="4">Lipoprotein</fullName>
    </recommendedName>
</protein>
<accession>A0A4R5TSR4</accession>
<evidence type="ECO:0008006" key="4">
    <source>
        <dbReference type="Google" id="ProtNLM"/>
    </source>
</evidence>
<organism evidence="2 3">
    <name type="scientific">Luteimonas aestuarii</name>
    <dbReference type="NCBI Taxonomy" id="453837"/>
    <lineage>
        <taxon>Bacteria</taxon>
        <taxon>Pseudomonadati</taxon>
        <taxon>Pseudomonadota</taxon>
        <taxon>Gammaproteobacteria</taxon>
        <taxon>Lysobacterales</taxon>
        <taxon>Lysobacteraceae</taxon>
        <taxon>Luteimonas</taxon>
    </lineage>
</organism>
<feature type="signal peptide" evidence="1">
    <location>
        <begin position="1"/>
        <end position="30"/>
    </location>
</feature>
<dbReference type="Proteomes" id="UP000294796">
    <property type="component" value="Unassembled WGS sequence"/>
</dbReference>
<dbReference type="PROSITE" id="PS51257">
    <property type="entry name" value="PROKAR_LIPOPROTEIN"/>
    <property type="match status" value="1"/>
</dbReference>
<name>A0A4R5TSR4_9GAMM</name>
<proteinExistence type="predicted"/>
<reference evidence="2 3" key="1">
    <citation type="submission" date="2019-03" db="EMBL/GenBank/DDBJ databases">
        <title>Luteimonas zhaokaii sp.nov., isolated from the rectal contents of Plateau pika in Yushu, Qinghai Province, China.</title>
        <authorList>
            <person name="Zhang G."/>
        </authorList>
    </citation>
    <scope>NUCLEOTIDE SEQUENCE [LARGE SCALE GENOMIC DNA]</scope>
    <source>
        <strain evidence="2 3">B9</strain>
    </source>
</reference>
<sequence>MGVMLHRQRRRCALLLPIAVALAACSQSSAGISHYFHATGRMSVDLAQAAPSEWDRVCVIGPYMADRHAEEIIGFAWPVERRTSIDRNDGITLLLFIHRNRVVQHVEHPRRQGDFAGLAGRCFNRDEAKFKRAEGRADDWPELVPAP</sequence>
<feature type="chain" id="PRO_5020538644" description="Lipoprotein" evidence="1">
    <location>
        <begin position="31"/>
        <end position="147"/>
    </location>
</feature>
<dbReference type="AlphaFoldDB" id="A0A4R5TSR4"/>
<dbReference type="EMBL" id="SMTF01000020">
    <property type="protein sequence ID" value="TDK20345.1"/>
    <property type="molecule type" value="Genomic_DNA"/>
</dbReference>
<evidence type="ECO:0000313" key="3">
    <source>
        <dbReference type="Proteomes" id="UP000294796"/>
    </source>
</evidence>
<evidence type="ECO:0000313" key="2">
    <source>
        <dbReference type="EMBL" id="TDK20345.1"/>
    </source>
</evidence>
<dbReference type="OrthoDB" id="7061945at2"/>